<dbReference type="InterPro" id="IPR043128">
    <property type="entry name" value="Rev_trsase/Diguanyl_cyclase"/>
</dbReference>
<keyword evidence="3" id="KW-1185">Reference proteome</keyword>
<dbReference type="InterPro" id="IPR052163">
    <property type="entry name" value="DGC-Regulatory_Protein"/>
</dbReference>
<evidence type="ECO:0000313" key="2">
    <source>
        <dbReference type="EMBL" id="RKL65696.1"/>
    </source>
</evidence>
<evidence type="ECO:0000259" key="1">
    <source>
        <dbReference type="PROSITE" id="PS50887"/>
    </source>
</evidence>
<dbReference type="InterPro" id="IPR029787">
    <property type="entry name" value="Nucleotide_cyclase"/>
</dbReference>
<dbReference type="SMART" id="SM00267">
    <property type="entry name" value="GGDEF"/>
    <property type="match status" value="1"/>
</dbReference>
<name>A0A3A9KLK1_9BACI</name>
<dbReference type="InterPro" id="IPR000160">
    <property type="entry name" value="GGDEF_dom"/>
</dbReference>
<dbReference type="OrthoDB" id="9759607at2"/>
<feature type="domain" description="GGDEF" evidence="1">
    <location>
        <begin position="63"/>
        <end position="195"/>
    </location>
</feature>
<protein>
    <recommendedName>
        <fullName evidence="1">GGDEF domain-containing protein</fullName>
    </recommendedName>
</protein>
<organism evidence="2 3">
    <name type="scientific">Salipaludibacillus neizhouensis</name>
    <dbReference type="NCBI Taxonomy" id="885475"/>
    <lineage>
        <taxon>Bacteria</taxon>
        <taxon>Bacillati</taxon>
        <taxon>Bacillota</taxon>
        <taxon>Bacilli</taxon>
        <taxon>Bacillales</taxon>
        <taxon>Bacillaceae</taxon>
    </lineage>
</organism>
<dbReference type="AlphaFoldDB" id="A0A3A9KLK1"/>
<dbReference type="PANTHER" id="PTHR46663:SF2">
    <property type="entry name" value="GGDEF DOMAIN-CONTAINING PROTEIN"/>
    <property type="match status" value="1"/>
</dbReference>
<reference evidence="2 3" key="1">
    <citation type="submission" date="2017-10" db="EMBL/GenBank/DDBJ databases">
        <title>Bacillus sp. nov., a halophilic bacterium isolated from a Keqin Lake.</title>
        <authorList>
            <person name="Wang H."/>
        </authorList>
    </citation>
    <scope>NUCLEOTIDE SEQUENCE [LARGE SCALE GENOMIC DNA]</scope>
    <source>
        <strain evidence="2 3">KCTC 13187</strain>
    </source>
</reference>
<dbReference type="Gene3D" id="3.30.70.270">
    <property type="match status" value="1"/>
</dbReference>
<dbReference type="NCBIfam" id="TIGR00254">
    <property type="entry name" value="GGDEF"/>
    <property type="match status" value="1"/>
</dbReference>
<dbReference type="PROSITE" id="PS50887">
    <property type="entry name" value="GGDEF"/>
    <property type="match status" value="1"/>
</dbReference>
<dbReference type="SUPFAM" id="SSF55073">
    <property type="entry name" value="Nucleotide cyclase"/>
    <property type="match status" value="1"/>
</dbReference>
<dbReference type="PANTHER" id="PTHR46663">
    <property type="entry name" value="DIGUANYLATE CYCLASE DGCT-RELATED"/>
    <property type="match status" value="1"/>
</dbReference>
<accession>A0A3A9KLK1</accession>
<comment type="caution">
    <text evidence="2">The sequence shown here is derived from an EMBL/GenBank/DDBJ whole genome shotgun (WGS) entry which is preliminary data.</text>
</comment>
<dbReference type="Pfam" id="PF00990">
    <property type="entry name" value="GGDEF"/>
    <property type="match status" value="1"/>
</dbReference>
<gene>
    <name evidence="2" type="ORF">CR203_19515</name>
</gene>
<dbReference type="CDD" id="cd01949">
    <property type="entry name" value="GGDEF"/>
    <property type="match status" value="1"/>
</dbReference>
<proteinExistence type="predicted"/>
<sequence length="195" mass="21893">MFGALCVMDSIKGDFKEEDFKILEKFSALFTSVIELEKQVTFDSLTGLYTRNYFYENFDNFINKGTLMLLDLDGFKQVNDNNGHDVGDIVLKEVAERITEILSEDGIGVRIGGDEFVIYFPNLIDTSSIKDKGKSIKNALSDWESIPYNVNISASIGIVKFESDELNLSTLLKVADTAMYHAKNKGKNSCHFLSI</sequence>
<dbReference type="EMBL" id="PDOE01000013">
    <property type="protein sequence ID" value="RKL65696.1"/>
    <property type="molecule type" value="Genomic_DNA"/>
</dbReference>
<dbReference type="Proteomes" id="UP000281498">
    <property type="component" value="Unassembled WGS sequence"/>
</dbReference>
<evidence type="ECO:0000313" key="3">
    <source>
        <dbReference type="Proteomes" id="UP000281498"/>
    </source>
</evidence>